<evidence type="ECO:0000313" key="5">
    <source>
        <dbReference type="Proteomes" id="UP000236743"/>
    </source>
</evidence>
<dbReference type="Proteomes" id="UP000236743">
    <property type="component" value="Unassembled WGS sequence"/>
</dbReference>
<protein>
    <submittedName>
        <fullName evidence="4">Acyl-CoA reductase</fullName>
    </submittedName>
</protein>
<dbReference type="PANTHER" id="PTHR42991">
    <property type="entry name" value="ALDEHYDE DEHYDROGENASE"/>
    <property type="match status" value="1"/>
</dbReference>
<accession>A0A1H5S7P5</accession>
<evidence type="ECO:0000256" key="1">
    <source>
        <dbReference type="ARBA" id="ARBA00009986"/>
    </source>
</evidence>
<evidence type="ECO:0000259" key="3">
    <source>
        <dbReference type="Pfam" id="PF00171"/>
    </source>
</evidence>
<feature type="domain" description="Aldehyde dehydrogenase" evidence="3">
    <location>
        <begin position="3"/>
        <end position="455"/>
    </location>
</feature>
<comment type="similarity">
    <text evidence="1">Belongs to the aldehyde dehydrogenase family.</text>
</comment>
<dbReference type="PANTHER" id="PTHR42991:SF1">
    <property type="entry name" value="ALDEHYDE DEHYDROGENASE"/>
    <property type="match status" value="1"/>
</dbReference>
<dbReference type="CDD" id="cd07148">
    <property type="entry name" value="ALDH_RL0313"/>
    <property type="match status" value="1"/>
</dbReference>
<sequence>MLQVVQAFDRAPIAEIETDGEAALEAKLQAAERVFRDRDHWLKPYERIAVLRRLAGLLEARRDHFAMQIAREGGKPLTDAIVETTRAIDGVHNAADELRNFAGREIPMGLSAAAANRWAFTTREPIGIVAAISAFNHPLNLIVHQVAPAIAVGCPVIIKPAGTTPLSCRDFVALVQEAGLPEGWCQTFIPESTELAEKLATDWRIGFLSFIGSAKVGWYLHSKLAHGARSALEHGGAAPAIVDRSADLGKIIEPIVKGGYYHAGQVCVSTQRLFVHDDIADNFTQALVARVAKLRVGDPTLADTEVGPLIHPREADRIASWVGEAVSGGARLAIGGGRISQTMLEPTVLLDPSPEAKVSQLEVFGPVICVYRYAKLDEAIAQANSLPVAFQASVFAQDIDIAMRAANRLDASAVMINDPTAFRTDWMPFAGRRESGYGIGGIPYTMREMAQEKMILMARP</sequence>
<dbReference type="EMBL" id="FNUY01000001">
    <property type="protein sequence ID" value="SEF46414.1"/>
    <property type="molecule type" value="Genomic_DNA"/>
</dbReference>
<reference evidence="4 5" key="1">
    <citation type="submission" date="2016-10" db="EMBL/GenBank/DDBJ databases">
        <authorList>
            <person name="de Groot N.N."/>
        </authorList>
    </citation>
    <scope>NUCLEOTIDE SEQUENCE [LARGE SCALE GENOMIC DNA]</scope>
    <source>
        <strain evidence="4 5">DSM 26656</strain>
    </source>
</reference>
<dbReference type="InterPro" id="IPR016162">
    <property type="entry name" value="Ald_DH_N"/>
</dbReference>
<dbReference type="InterPro" id="IPR051020">
    <property type="entry name" value="ALDH-related_metabolic_enz"/>
</dbReference>
<dbReference type="RefSeq" id="WP_103871206.1">
    <property type="nucleotide sequence ID" value="NZ_FNUY01000001.1"/>
</dbReference>
<keyword evidence="2" id="KW-0560">Oxidoreductase</keyword>
<gene>
    <name evidence="4" type="ORF">SAMN04488115_101165</name>
</gene>
<dbReference type="Gene3D" id="3.40.309.10">
    <property type="entry name" value="Aldehyde Dehydrogenase, Chain A, domain 2"/>
    <property type="match status" value="1"/>
</dbReference>
<name>A0A1H5S7P5_9HYPH</name>
<dbReference type="AlphaFoldDB" id="A0A1H5S7P5"/>
<dbReference type="InterPro" id="IPR016163">
    <property type="entry name" value="Ald_DH_C"/>
</dbReference>
<dbReference type="GO" id="GO:0008911">
    <property type="term" value="F:lactaldehyde dehydrogenase (NAD+) activity"/>
    <property type="evidence" value="ECO:0007669"/>
    <property type="project" value="TreeGrafter"/>
</dbReference>
<dbReference type="InterPro" id="IPR015590">
    <property type="entry name" value="Aldehyde_DH_dom"/>
</dbReference>
<organism evidence="4 5">
    <name type="scientific">Bosea lathyri</name>
    <dbReference type="NCBI Taxonomy" id="1036778"/>
    <lineage>
        <taxon>Bacteria</taxon>
        <taxon>Pseudomonadati</taxon>
        <taxon>Pseudomonadota</taxon>
        <taxon>Alphaproteobacteria</taxon>
        <taxon>Hyphomicrobiales</taxon>
        <taxon>Boseaceae</taxon>
        <taxon>Bosea</taxon>
    </lineage>
</organism>
<dbReference type="SUPFAM" id="SSF53720">
    <property type="entry name" value="ALDH-like"/>
    <property type="match status" value="1"/>
</dbReference>
<evidence type="ECO:0000256" key="2">
    <source>
        <dbReference type="ARBA" id="ARBA00023002"/>
    </source>
</evidence>
<dbReference type="Pfam" id="PF00171">
    <property type="entry name" value="Aldedh"/>
    <property type="match status" value="1"/>
</dbReference>
<dbReference type="Gene3D" id="3.40.605.10">
    <property type="entry name" value="Aldehyde Dehydrogenase, Chain A, domain 1"/>
    <property type="match status" value="1"/>
</dbReference>
<dbReference type="OrthoDB" id="9761688at2"/>
<dbReference type="InterPro" id="IPR016161">
    <property type="entry name" value="Ald_DH/histidinol_DH"/>
</dbReference>
<proteinExistence type="inferred from homology"/>
<keyword evidence="5" id="KW-1185">Reference proteome</keyword>
<evidence type="ECO:0000313" key="4">
    <source>
        <dbReference type="EMBL" id="SEF46414.1"/>
    </source>
</evidence>